<reference evidence="5 6" key="1">
    <citation type="journal article" date="2013" name="Genome Announc.">
        <title>Draft Genome Sequence of Desulfotignum phosphitoxidans DSM 13687 Strain FiPS-3.</title>
        <authorList>
            <person name="Poehlein A."/>
            <person name="Daniel R."/>
            <person name="Simeonova D.D."/>
        </authorList>
    </citation>
    <scope>NUCLEOTIDE SEQUENCE [LARGE SCALE GENOMIC DNA]</scope>
    <source>
        <strain evidence="5 6">DSM 13687</strain>
    </source>
</reference>
<evidence type="ECO:0000259" key="4">
    <source>
        <dbReference type="PROSITE" id="PS50110"/>
    </source>
</evidence>
<dbReference type="SUPFAM" id="SSF52172">
    <property type="entry name" value="CheY-like"/>
    <property type="match status" value="1"/>
</dbReference>
<gene>
    <name evidence="5" type="primary">divK</name>
    <name evidence="5" type="ORF">Dpo_1c01280</name>
</gene>
<dbReference type="CDD" id="cd17548">
    <property type="entry name" value="REC_DivK-like"/>
    <property type="match status" value="1"/>
</dbReference>
<evidence type="ECO:0000256" key="3">
    <source>
        <dbReference type="PROSITE-ProRule" id="PRU00169"/>
    </source>
</evidence>
<accession>S0G797</accession>
<dbReference type="PANTHER" id="PTHR45339:SF1">
    <property type="entry name" value="HYBRID SIGNAL TRANSDUCTION HISTIDINE KINASE J"/>
    <property type="match status" value="1"/>
</dbReference>
<evidence type="ECO:0000256" key="1">
    <source>
        <dbReference type="ARBA" id="ARBA00022553"/>
    </source>
</evidence>
<dbReference type="Gene3D" id="3.40.50.2300">
    <property type="match status" value="1"/>
</dbReference>
<evidence type="ECO:0000313" key="6">
    <source>
        <dbReference type="Proteomes" id="UP000014216"/>
    </source>
</evidence>
<dbReference type="InterPro" id="IPR011006">
    <property type="entry name" value="CheY-like_superfamily"/>
</dbReference>
<comment type="caution">
    <text evidence="5">The sequence shown here is derived from an EMBL/GenBank/DDBJ whole genome shotgun (WGS) entry which is preliminary data.</text>
</comment>
<dbReference type="SMART" id="SM00448">
    <property type="entry name" value="REC"/>
    <property type="match status" value="1"/>
</dbReference>
<keyword evidence="6" id="KW-1185">Reference proteome</keyword>
<dbReference type="PROSITE" id="PS50110">
    <property type="entry name" value="RESPONSE_REGULATORY"/>
    <property type="match status" value="1"/>
</dbReference>
<dbReference type="RefSeq" id="WP_006963610.1">
    <property type="nucleotide sequence ID" value="NZ_APJX01000001.1"/>
</dbReference>
<proteinExistence type="predicted"/>
<dbReference type="EMBL" id="APJX01000001">
    <property type="protein sequence ID" value="EMS80997.1"/>
    <property type="molecule type" value="Genomic_DNA"/>
</dbReference>
<protein>
    <submittedName>
        <fullName evidence="5">Polar-differentiation response regulator DivK</fullName>
    </submittedName>
</protein>
<evidence type="ECO:0000256" key="2">
    <source>
        <dbReference type="ARBA" id="ARBA00023012"/>
    </source>
</evidence>
<dbReference type="AlphaFoldDB" id="S0G797"/>
<feature type="modified residue" description="4-aspartylphosphate" evidence="3">
    <location>
        <position position="57"/>
    </location>
</feature>
<keyword evidence="2" id="KW-0902">Two-component regulatory system</keyword>
<keyword evidence="1 3" id="KW-0597">Phosphoprotein</keyword>
<dbReference type="PANTHER" id="PTHR45339">
    <property type="entry name" value="HYBRID SIGNAL TRANSDUCTION HISTIDINE KINASE J"/>
    <property type="match status" value="1"/>
</dbReference>
<name>S0G797_9BACT</name>
<dbReference type="GO" id="GO:0000160">
    <property type="term" value="P:phosphorelay signal transduction system"/>
    <property type="evidence" value="ECO:0007669"/>
    <property type="project" value="UniProtKB-KW"/>
</dbReference>
<evidence type="ECO:0000313" key="5">
    <source>
        <dbReference type="EMBL" id="EMS80997.1"/>
    </source>
</evidence>
<feature type="domain" description="Response regulatory" evidence="4">
    <location>
        <begin position="8"/>
        <end position="124"/>
    </location>
</feature>
<organism evidence="5 6">
    <name type="scientific">Desulfotignum phosphitoxidans DSM 13687</name>
    <dbReference type="NCBI Taxonomy" id="1286635"/>
    <lineage>
        <taxon>Bacteria</taxon>
        <taxon>Pseudomonadati</taxon>
        <taxon>Thermodesulfobacteriota</taxon>
        <taxon>Desulfobacteria</taxon>
        <taxon>Desulfobacterales</taxon>
        <taxon>Desulfobacteraceae</taxon>
        <taxon>Desulfotignum</taxon>
    </lineage>
</organism>
<dbReference type="InterPro" id="IPR001789">
    <property type="entry name" value="Sig_transdc_resp-reg_receiver"/>
</dbReference>
<dbReference type="Proteomes" id="UP000014216">
    <property type="component" value="Unassembled WGS sequence"/>
</dbReference>
<dbReference type="Pfam" id="PF00072">
    <property type="entry name" value="Response_reg"/>
    <property type="match status" value="1"/>
</dbReference>
<sequence>MMDTKNRTILIVEDELQNRKLFRDVLQYSGYTVFEAMNGKEGVALANQHLPDLILMDIQMPVMDGLSATRILKQNETTRDIMVVALTANAMPGDKEKILEAGCHDYISKPFRLHEFLEKIKEYLPEDSV</sequence>